<name>A0AAN8UMU3_9MAGN</name>
<dbReference type="PANTHER" id="PTHR46444">
    <property type="entry name" value="DCD (DEVELOPMENT AND CELL DEATH) DOMAIN PROTEIN-RELATED"/>
    <property type="match status" value="1"/>
</dbReference>
<feature type="region of interest" description="Disordered" evidence="1">
    <location>
        <begin position="679"/>
        <end position="706"/>
    </location>
</feature>
<evidence type="ECO:0000313" key="4">
    <source>
        <dbReference type="Proteomes" id="UP001370490"/>
    </source>
</evidence>
<reference evidence="3 4" key="1">
    <citation type="submission" date="2023-12" db="EMBL/GenBank/DDBJ databases">
        <title>A high-quality genome assembly for Dillenia turbinata (Dilleniales).</title>
        <authorList>
            <person name="Chanderbali A."/>
        </authorList>
    </citation>
    <scope>NUCLEOTIDE SEQUENCE [LARGE SCALE GENOMIC DNA]</scope>
    <source>
        <strain evidence="3">LSX21</strain>
        <tissue evidence="3">Leaf</tissue>
    </source>
</reference>
<keyword evidence="4" id="KW-1185">Reference proteome</keyword>
<accession>A0AAN8UMU3</accession>
<gene>
    <name evidence="3" type="ORF">RJ641_017770</name>
</gene>
<evidence type="ECO:0000259" key="2">
    <source>
        <dbReference type="PROSITE" id="PS51222"/>
    </source>
</evidence>
<dbReference type="AlphaFoldDB" id="A0AAN8UMU3"/>
<dbReference type="EMBL" id="JBAMMX010000023">
    <property type="protein sequence ID" value="KAK6917019.1"/>
    <property type="molecule type" value="Genomic_DNA"/>
</dbReference>
<dbReference type="SMART" id="SM00767">
    <property type="entry name" value="DCD"/>
    <property type="match status" value="1"/>
</dbReference>
<feature type="domain" description="DCD" evidence="2">
    <location>
        <begin position="14"/>
        <end position="144"/>
    </location>
</feature>
<dbReference type="PROSITE" id="PS51222">
    <property type="entry name" value="DCD"/>
    <property type="match status" value="1"/>
</dbReference>
<evidence type="ECO:0000313" key="3">
    <source>
        <dbReference type="EMBL" id="KAK6917019.1"/>
    </source>
</evidence>
<protein>
    <submittedName>
        <fullName evidence="3">Development/cell death domain</fullName>
    </submittedName>
</protein>
<proteinExistence type="predicted"/>
<sequence length="953" mass="105675">MAFDSEESHFSGKVPEVGAIFIANCTTKKECMRRKLFGLPSAHGNFVKQVKDGMILFLFEYEKRRLYGVFQACSAGAMNIVPHAYSTSGKQFAAQVSFTTIWHCDPLSEEEFRDAIRENYYAPYKFNLGLSKEQVYRLLTLFGVRKLKDESSLRQLTRTTSETSEHNAKNLNKSRRVDGEKFLRVGFDKGRRLFVDDKSMAGNRVETKEDMDYGVTRVISRDHVGANLHAAPDLKFLLSNRVENERVMNNDLWLRDQAENHGYSLAGDSRLVEIPRVEKERCLDNAPGMLNSNEHFQGSSSNRREAAYDGQVVSSDRIDNYLDVTGYQGLGLSNMGSTDYSSNPVPHINNPLFQEEIKPYPSHVDVAVNSAHICHLESSRLQLSRRRGHVNATHYGESSLTSSDSFSPGVPIVAYDSLSYSSGHSFENDKDYVGKEYFASHDHPFQLPSDHGLNSHIDTTYSSLAHMPYASGGNNQWEPVGRSSYVCSPSKISSLELDGQFSALPPSRECEIPREEHNQSFTSSSFSGRCKIHFSGGAYLEEPHGKNSHRSGSIGHGHEHHHDYGVSWQGKVKRKMPRESNDVSVMGASFSGNLGSHLPGGVNSESNCKQSHRNDSFDHENFQNLNQRPSVFSRLALLPKSCNGERALHAEHDDGNMNASADQIMDLLQRSHYPWFKKSGKSKPVIQGNDDVENTRTRKASLNSKKKHEGSIIISVGMNKVENLGDERSIDQNLEGTPRIDFKRRSEVRKSRGETNTSSCIIGAGSGDILGMDWKRRKLMRPDFGTGSTSSVKDISGIGPPSLPFLSEGSLVKDDIACSKMLVSNDVDSTKRGQGDVLPPVCPIDVEDKSKEVEGTMNCGSQIDGNYCETSLGADIAVDEKSILQGADVQITDPCKDKIEGLSGDDFIPLVNDECKLSEGLLQSGQDVSMVDCSSIGDQNLDLNNKNLDTDKR</sequence>
<dbReference type="Pfam" id="PF10539">
    <property type="entry name" value="Dev_Cell_Death"/>
    <property type="match status" value="1"/>
</dbReference>
<dbReference type="InterPro" id="IPR013989">
    <property type="entry name" value="Dev_and_cell_death_domain"/>
</dbReference>
<organism evidence="3 4">
    <name type="scientific">Dillenia turbinata</name>
    <dbReference type="NCBI Taxonomy" id="194707"/>
    <lineage>
        <taxon>Eukaryota</taxon>
        <taxon>Viridiplantae</taxon>
        <taxon>Streptophyta</taxon>
        <taxon>Embryophyta</taxon>
        <taxon>Tracheophyta</taxon>
        <taxon>Spermatophyta</taxon>
        <taxon>Magnoliopsida</taxon>
        <taxon>eudicotyledons</taxon>
        <taxon>Gunneridae</taxon>
        <taxon>Pentapetalae</taxon>
        <taxon>Dilleniales</taxon>
        <taxon>Dilleniaceae</taxon>
        <taxon>Dillenia</taxon>
    </lineage>
</organism>
<feature type="region of interest" description="Disordered" evidence="1">
    <location>
        <begin position="541"/>
        <end position="563"/>
    </location>
</feature>
<evidence type="ECO:0000256" key="1">
    <source>
        <dbReference type="SAM" id="MobiDB-lite"/>
    </source>
</evidence>
<comment type="caution">
    <text evidence="3">The sequence shown here is derived from an EMBL/GenBank/DDBJ whole genome shotgun (WGS) entry which is preliminary data.</text>
</comment>
<dbReference type="PANTHER" id="PTHR46444:SF9">
    <property type="entry name" value="DCD (DEVELOPMENT AND CELL DEATH) DOMAIN PROTEIN"/>
    <property type="match status" value="1"/>
</dbReference>
<dbReference type="Proteomes" id="UP001370490">
    <property type="component" value="Unassembled WGS sequence"/>
</dbReference>